<dbReference type="EMBL" id="CAJOBA010002523">
    <property type="protein sequence ID" value="CAF3648352.1"/>
    <property type="molecule type" value="Genomic_DNA"/>
</dbReference>
<sequence>EISTLESSLPNELYDFIFLYLKSIDIIYSFFNINDHFNHLIYPFLCAIDLSDADEYSLNKYYQTILPTIQHYIKAIKVDDKDIDFVFPLPLYSKIYPNLELIFITKVKKDGKYLLHFFYWKNKKVYRW</sequence>
<comment type="caution">
    <text evidence="2">The sequence shown here is derived from an EMBL/GenBank/DDBJ whole genome shotgun (WGS) entry which is preliminary data.</text>
</comment>
<accession>A0A8S2HID7</accession>
<evidence type="ECO:0000313" key="2">
    <source>
        <dbReference type="EMBL" id="CAF3648352.1"/>
    </source>
</evidence>
<protein>
    <recommendedName>
        <fullName evidence="4">F-box domain-containing protein</fullName>
    </recommendedName>
</protein>
<gene>
    <name evidence="1" type="ORF">OVA965_LOCUS7758</name>
    <name evidence="2" type="ORF">TMI583_LOCUS7753</name>
</gene>
<reference evidence="2" key="1">
    <citation type="submission" date="2021-02" db="EMBL/GenBank/DDBJ databases">
        <authorList>
            <person name="Nowell W R."/>
        </authorList>
    </citation>
    <scope>NUCLEOTIDE SEQUENCE</scope>
</reference>
<evidence type="ECO:0000313" key="3">
    <source>
        <dbReference type="Proteomes" id="UP000682733"/>
    </source>
</evidence>
<feature type="non-terminal residue" evidence="2">
    <location>
        <position position="1"/>
    </location>
</feature>
<proteinExistence type="predicted"/>
<evidence type="ECO:0008006" key="4">
    <source>
        <dbReference type="Google" id="ProtNLM"/>
    </source>
</evidence>
<evidence type="ECO:0000313" key="1">
    <source>
        <dbReference type="EMBL" id="CAF0863595.1"/>
    </source>
</evidence>
<name>A0A8S2HID7_9BILA</name>
<dbReference type="EMBL" id="CAJNOK010002523">
    <property type="protein sequence ID" value="CAF0863595.1"/>
    <property type="molecule type" value="Genomic_DNA"/>
</dbReference>
<dbReference type="AlphaFoldDB" id="A0A8S2HID7"/>
<dbReference type="Proteomes" id="UP000677228">
    <property type="component" value="Unassembled WGS sequence"/>
</dbReference>
<dbReference type="Proteomes" id="UP000682733">
    <property type="component" value="Unassembled WGS sequence"/>
</dbReference>
<organism evidence="2 3">
    <name type="scientific">Didymodactylos carnosus</name>
    <dbReference type="NCBI Taxonomy" id="1234261"/>
    <lineage>
        <taxon>Eukaryota</taxon>
        <taxon>Metazoa</taxon>
        <taxon>Spiralia</taxon>
        <taxon>Gnathifera</taxon>
        <taxon>Rotifera</taxon>
        <taxon>Eurotatoria</taxon>
        <taxon>Bdelloidea</taxon>
        <taxon>Philodinida</taxon>
        <taxon>Philodinidae</taxon>
        <taxon>Didymodactylos</taxon>
    </lineage>
</organism>